<organism evidence="2">
    <name type="scientific">Arthroderma gypseum (strain ATCC MYA-4604 / CBS 118893)</name>
    <name type="common">Microsporum gypseum</name>
    <dbReference type="NCBI Taxonomy" id="535722"/>
    <lineage>
        <taxon>Eukaryota</taxon>
        <taxon>Fungi</taxon>
        <taxon>Dikarya</taxon>
        <taxon>Ascomycota</taxon>
        <taxon>Pezizomycotina</taxon>
        <taxon>Eurotiomycetes</taxon>
        <taxon>Eurotiomycetidae</taxon>
        <taxon>Onygenales</taxon>
        <taxon>Arthrodermataceae</taxon>
        <taxon>Nannizzia</taxon>
    </lineage>
</organism>
<proteinExistence type="predicted"/>
<keyword evidence="2" id="KW-1185">Reference proteome</keyword>
<dbReference type="AlphaFoldDB" id="E4V1J9"/>
<dbReference type="VEuPathDB" id="FungiDB:MGYG_06913"/>
<protein>
    <submittedName>
        <fullName evidence="1">Uncharacterized protein</fullName>
    </submittedName>
</protein>
<dbReference type="HOGENOM" id="CLU_1467829_0_0_1"/>
<dbReference type="Proteomes" id="UP000002669">
    <property type="component" value="Unassembled WGS sequence"/>
</dbReference>
<dbReference type="InParanoid" id="E4V1J9"/>
<evidence type="ECO:0000313" key="2">
    <source>
        <dbReference type="Proteomes" id="UP000002669"/>
    </source>
</evidence>
<dbReference type="EMBL" id="DS989827">
    <property type="protein sequence ID" value="EFR03914.1"/>
    <property type="molecule type" value="Genomic_DNA"/>
</dbReference>
<evidence type="ECO:0000313" key="1">
    <source>
        <dbReference type="EMBL" id="EFR03914.1"/>
    </source>
</evidence>
<dbReference type="RefSeq" id="XP_003170922.1">
    <property type="nucleotide sequence ID" value="XM_003170874.1"/>
</dbReference>
<accession>E4V1J9</accession>
<reference evidence="2" key="1">
    <citation type="journal article" date="2012" name="MBio">
        <title>Comparative genome analysis of Trichophyton rubrum and related dermatophytes reveals candidate genes involved in infection.</title>
        <authorList>
            <person name="Martinez D.A."/>
            <person name="Oliver B.G."/>
            <person name="Graeser Y."/>
            <person name="Goldberg J.M."/>
            <person name="Li W."/>
            <person name="Martinez-Rossi N.M."/>
            <person name="Monod M."/>
            <person name="Shelest E."/>
            <person name="Barton R.C."/>
            <person name="Birch E."/>
            <person name="Brakhage A.A."/>
            <person name="Chen Z."/>
            <person name="Gurr S.J."/>
            <person name="Heiman D."/>
            <person name="Heitman J."/>
            <person name="Kosti I."/>
            <person name="Rossi A."/>
            <person name="Saif S."/>
            <person name="Samalova M."/>
            <person name="Saunders C.W."/>
            <person name="Shea T."/>
            <person name="Summerbell R.C."/>
            <person name="Xu J."/>
            <person name="Young S."/>
            <person name="Zeng Q."/>
            <person name="Birren B.W."/>
            <person name="Cuomo C.A."/>
            <person name="White T.C."/>
        </authorList>
    </citation>
    <scope>NUCLEOTIDE SEQUENCE [LARGE SCALE GENOMIC DNA]</scope>
    <source>
        <strain evidence="2">ATCC MYA-4604 / CBS 118893</strain>
    </source>
</reference>
<gene>
    <name evidence="1" type="ORF">MGYG_06913</name>
</gene>
<dbReference type="GeneID" id="10026165"/>
<sequence length="184" mass="19908">MGVGDRPLFIYPSIARSLLGNCEGAKTRRDTAGQVRLAVTSRSPGVALAATVDHGTATQGMVGQGSSRILSGHRIRPTYFRLLLIYCNGEAAWRSGISRTMTYSCIRSIYYWVPCDFGNGREDYPLPPLHALGKGLARHSSDPAICAPIGSKINHVSVRPAASHHLVALDQWHASKNLRPLGAF</sequence>
<name>E4V1J9_ARTGP</name>